<dbReference type="KEGG" id="mox:DAMO_2880"/>
<reference evidence="1 2" key="1">
    <citation type="journal article" date="2010" name="Nature">
        <title>Nitrite-driven anaerobic methane oxidation by oxygenic bacteria.</title>
        <authorList>
            <person name="Ettwig K.F."/>
            <person name="Butler M.K."/>
            <person name="Le Paslier D."/>
            <person name="Pelletier E."/>
            <person name="Mangenot S."/>
            <person name="Kuypers M.M.M."/>
            <person name="Schreiber F."/>
            <person name="Dutilh B.E."/>
            <person name="Zedelius J."/>
            <person name="de Beer D."/>
            <person name="Gloerich J."/>
            <person name="Wessels H.J.C.T."/>
            <person name="van Allen T."/>
            <person name="Luesken F."/>
            <person name="Wu M."/>
            <person name="van de Pas-Schoonen K.T."/>
            <person name="Op den Camp H.J.M."/>
            <person name="Janssen-Megens E.M."/>
            <person name="Francoijs K-J."/>
            <person name="Stunnenberg H."/>
            <person name="Weissenbach J."/>
            <person name="Jetten M.S.M."/>
            <person name="Strous M."/>
        </authorList>
    </citation>
    <scope>NUCLEOTIDE SEQUENCE [LARGE SCALE GENOMIC DNA]</scope>
</reference>
<organism evidence="1 2">
    <name type="scientific">Methylomirabilis oxygeniifera</name>
    <dbReference type="NCBI Taxonomy" id="671143"/>
    <lineage>
        <taxon>Bacteria</taxon>
        <taxon>Candidatus Methylomirabilota</taxon>
        <taxon>Candidatus Methylomirabilia</taxon>
        <taxon>Candidatus Methylomirabilales</taxon>
        <taxon>Candidatus Methylomirabilaceae</taxon>
        <taxon>Candidatus Methylomirabilis</taxon>
    </lineage>
</organism>
<dbReference type="Proteomes" id="UP000006898">
    <property type="component" value="Chromosome"/>
</dbReference>
<protein>
    <submittedName>
        <fullName evidence="1">Predicted nucleic acid-binding protein,contains PIN domain</fullName>
    </submittedName>
</protein>
<evidence type="ECO:0000313" key="2">
    <source>
        <dbReference type="Proteomes" id="UP000006898"/>
    </source>
</evidence>
<name>D5MLP6_METO1</name>
<sequence>MPAHHCEFIALAEHLNIPLVTSDAQILAEFPDTAVSLNTFISM</sequence>
<proteinExistence type="predicted"/>
<dbReference type="EMBL" id="FP565575">
    <property type="protein sequence ID" value="CBE69953.1"/>
    <property type="molecule type" value="Genomic_DNA"/>
</dbReference>
<gene>
    <name evidence="1" type="ORF">DAMO_2880</name>
</gene>
<evidence type="ECO:0000313" key="1">
    <source>
        <dbReference type="EMBL" id="CBE69953.1"/>
    </source>
</evidence>
<dbReference type="HOGENOM" id="CLU_3231144_0_0_0"/>
<accession>D5MLP6</accession>
<dbReference type="STRING" id="671143.DAMO_2880"/>
<dbReference type="AlphaFoldDB" id="D5MLP6"/>